<dbReference type="AlphaFoldDB" id="A0A8H3WYM6"/>
<protein>
    <submittedName>
        <fullName evidence="1">Uncharacterized protein</fullName>
    </submittedName>
</protein>
<dbReference type="EMBL" id="WTPW01002957">
    <property type="protein sequence ID" value="KAF0358717.1"/>
    <property type="molecule type" value="Genomic_DNA"/>
</dbReference>
<organism evidence="1 2">
    <name type="scientific">Gigaspora margarita</name>
    <dbReference type="NCBI Taxonomy" id="4874"/>
    <lineage>
        <taxon>Eukaryota</taxon>
        <taxon>Fungi</taxon>
        <taxon>Fungi incertae sedis</taxon>
        <taxon>Mucoromycota</taxon>
        <taxon>Glomeromycotina</taxon>
        <taxon>Glomeromycetes</taxon>
        <taxon>Diversisporales</taxon>
        <taxon>Gigasporaceae</taxon>
        <taxon>Gigaspora</taxon>
    </lineage>
</organism>
<name>A0A8H3WYM6_GIGMA</name>
<evidence type="ECO:0000313" key="2">
    <source>
        <dbReference type="Proteomes" id="UP000439903"/>
    </source>
</evidence>
<sequence>MIYASSSNNDTIINYENNYNDNSNINDDSPEVIIISDDDVNDNNIVDDNDKIVIYPFSLSIASFIKKERYENKYACLNRLMWKLDTKIEKAIKKEKKEEATLFLKERGKLAFELYYLREHAEQ</sequence>
<accession>A0A8H3WYM6</accession>
<proteinExistence type="predicted"/>
<keyword evidence="2" id="KW-1185">Reference proteome</keyword>
<evidence type="ECO:0000313" key="1">
    <source>
        <dbReference type="EMBL" id="KAF0358717.1"/>
    </source>
</evidence>
<reference evidence="1 2" key="1">
    <citation type="journal article" date="2019" name="Environ. Microbiol.">
        <title>At the nexus of three kingdoms: the genome of the mycorrhizal fungus Gigaspora margarita provides insights into plant, endobacterial and fungal interactions.</title>
        <authorList>
            <person name="Venice F."/>
            <person name="Ghignone S."/>
            <person name="Salvioli di Fossalunga A."/>
            <person name="Amselem J."/>
            <person name="Novero M."/>
            <person name="Xianan X."/>
            <person name="Sedzielewska Toro K."/>
            <person name="Morin E."/>
            <person name="Lipzen A."/>
            <person name="Grigoriev I.V."/>
            <person name="Henrissat B."/>
            <person name="Martin F.M."/>
            <person name="Bonfante P."/>
        </authorList>
    </citation>
    <scope>NUCLEOTIDE SEQUENCE [LARGE SCALE GENOMIC DNA]</scope>
    <source>
        <strain evidence="1 2">BEG34</strain>
    </source>
</reference>
<comment type="caution">
    <text evidence="1">The sequence shown here is derived from an EMBL/GenBank/DDBJ whole genome shotgun (WGS) entry which is preliminary data.</text>
</comment>
<dbReference type="Proteomes" id="UP000439903">
    <property type="component" value="Unassembled WGS sequence"/>
</dbReference>
<gene>
    <name evidence="1" type="ORF">F8M41_014404</name>
</gene>